<dbReference type="GO" id="GO:0051301">
    <property type="term" value="P:cell division"/>
    <property type="evidence" value="ECO:0007669"/>
    <property type="project" value="UniProtKB-KW"/>
</dbReference>
<evidence type="ECO:0000259" key="7">
    <source>
        <dbReference type="Pfam" id="PF12894"/>
    </source>
</evidence>
<dbReference type="AlphaFoldDB" id="U4L6F0"/>
<dbReference type="GO" id="GO:0070979">
    <property type="term" value="P:protein K11-linked ubiquitination"/>
    <property type="evidence" value="ECO:0007669"/>
    <property type="project" value="TreeGrafter"/>
</dbReference>
<gene>
    <name evidence="9" type="ORF">PCON_07595</name>
</gene>
<evidence type="ECO:0000256" key="6">
    <source>
        <dbReference type="SAM" id="MobiDB-lite"/>
    </source>
</evidence>
<dbReference type="InterPro" id="IPR036322">
    <property type="entry name" value="WD40_repeat_dom_sf"/>
</dbReference>
<dbReference type="SUPFAM" id="SSF50978">
    <property type="entry name" value="WD40 repeat-like"/>
    <property type="match status" value="1"/>
</dbReference>
<protein>
    <recommendedName>
        <fullName evidence="1">Anaphase-promoting complex subunit 4</fullName>
    </recommendedName>
</protein>
<keyword evidence="5" id="KW-0131">Cell cycle</keyword>
<dbReference type="GO" id="GO:0034399">
    <property type="term" value="C:nuclear periphery"/>
    <property type="evidence" value="ECO:0007669"/>
    <property type="project" value="TreeGrafter"/>
</dbReference>
<evidence type="ECO:0000256" key="5">
    <source>
        <dbReference type="ARBA" id="ARBA00023306"/>
    </source>
</evidence>
<dbReference type="OMA" id="FEPMKEF"/>
<reference evidence="9 10" key="1">
    <citation type="journal article" date="2013" name="PLoS Genet.">
        <title>The genome and development-dependent transcriptomes of Pyronema confluens: a window into fungal evolution.</title>
        <authorList>
            <person name="Traeger S."/>
            <person name="Altegoer F."/>
            <person name="Freitag M."/>
            <person name="Gabaldon T."/>
            <person name="Kempken F."/>
            <person name="Kumar A."/>
            <person name="Marcet-Houben M."/>
            <person name="Poggeler S."/>
            <person name="Stajich J.E."/>
            <person name="Nowrousian M."/>
        </authorList>
    </citation>
    <scope>NUCLEOTIDE SEQUENCE [LARGE SCALE GENOMIC DNA]</scope>
    <source>
        <strain evidence="10">CBS 100304</strain>
        <tissue evidence="9">Vegetative mycelium</tissue>
    </source>
</reference>
<evidence type="ECO:0000256" key="2">
    <source>
        <dbReference type="ARBA" id="ARBA00022618"/>
    </source>
</evidence>
<feature type="domain" description="Anaphase-promoting complex subunit 4-like WD40" evidence="7">
    <location>
        <begin position="36"/>
        <end position="128"/>
    </location>
</feature>
<dbReference type="STRING" id="1076935.U4L6F0"/>
<name>U4L6F0_PYROM</name>
<sequence length="770" mass="86762">MTANNSAAESGYAQTRGFHPLHTNKFLGSVRPGLAAWSPMLDLIVVATTHDNVHLYRINGQRVWAVSHRLGSDVQVQHFCWRPDGKMLAIAYSDGSTRIHDVNNGKPIHCIVSETPGFGQVSCLGWFDNREGMAATRRLMPPQGSSEECSMDSLFDLDIAAMLPRLSALGSSAGPESTFSSKATLDSLINNVSKSKEGNVLDILVIADENGNIIINIFESFLIGTMSLSSLCHQLTPGSKLIRQAATRDLTTQALLLSESGTGKLLFSTMDILFIQQFGRYLFQLASTSTRAQSLIKYMRETMASIETEFKTMNDLQQKYINIIAEDAEKAGSNVSLEFFEFLVTAGPSPYFKEWLMDTLGERGQKRWEKSSITGYETLRKLVHENLLPTCERLSLCFSRLRGLARWKESGSPLGLEADDFTRCLEVVSAITFFAHEFLMAINRELDHYKAFMNWLRHALDQLATIINIDDKPAEDPQVDTLKVMEYCEKYVAQSSLLPFMKRGTEPGLNSYKERGENIGDLYSKNKAKDLPGLTDLNEYLENLCKAVFAKPQQSMRQQVRLSKPILFSEDEIIHKEMWMVDNGKKAPLAYMFLYPGNQEEAKYALVVRTEIKTFGGLSSASKICCAKVAIPKDLDLQDVRFIDDNSLIMVLYDKRNKSGELMSADYINLEFDDGFIPYKTTESLTSYSKNLKMQKMSQIAVRSYEGNKWTPSQVVVNGSERRRIGCVIATDKMNYTVFDLDHDEYEEEETEEEADVDTEEEGTMEMDDE</sequence>
<keyword evidence="4" id="KW-0833">Ubl conjugation pathway</keyword>
<evidence type="ECO:0000259" key="8">
    <source>
        <dbReference type="Pfam" id="PF12896"/>
    </source>
</evidence>
<dbReference type="eggNOG" id="KOG4640">
    <property type="taxonomic scope" value="Eukaryota"/>
</dbReference>
<keyword evidence="2" id="KW-0132">Cell division</keyword>
<feature type="region of interest" description="Disordered" evidence="6">
    <location>
        <begin position="744"/>
        <end position="770"/>
    </location>
</feature>
<evidence type="ECO:0000256" key="4">
    <source>
        <dbReference type="ARBA" id="ARBA00022786"/>
    </source>
</evidence>
<dbReference type="Gene3D" id="2.130.10.10">
    <property type="entry name" value="YVTN repeat-like/Quinoprotein amine dehydrogenase"/>
    <property type="match status" value="1"/>
</dbReference>
<dbReference type="GO" id="GO:0031145">
    <property type="term" value="P:anaphase-promoting complex-dependent catabolic process"/>
    <property type="evidence" value="ECO:0007669"/>
    <property type="project" value="InterPro"/>
</dbReference>
<keyword evidence="10" id="KW-1185">Reference proteome</keyword>
<evidence type="ECO:0000313" key="9">
    <source>
        <dbReference type="EMBL" id="CCX08006.1"/>
    </source>
</evidence>
<dbReference type="Pfam" id="PF12896">
    <property type="entry name" value="ANAPC4"/>
    <property type="match status" value="1"/>
</dbReference>
<dbReference type="GO" id="GO:0005680">
    <property type="term" value="C:anaphase-promoting complex"/>
    <property type="evidence" value="ECO:0007669"/>
    <property type="project" value="InterPro"/>
</dbReference>
<dbReference type="OrthoDB" id="2110451at2759"/>
<dbReference type="InterPro" id="IPR024790">
    <property type="entry name" value="APC4_long_dom"/>
</dbReference>
<dbReference type="PANTHER" id="PTHR13260:SF0">
    <property type="entry name" value="ANAPHASE-PROMOTING COMPLEX SUBUNIT 4"/>
    <property type="match status" value="1"/>
</dbReference>
<evidence type="ECO:0000256" key="1">
    <source>
        <dbReference type="ARBA" id="ARBA00016067"/>
    </source>
</evidence>
<dbReference type="PANTHER" id="PTHR13260">
    <property type="entry name" value="ANAPHASE PROMOTING COMPLEX SUBUNIT 4 APC4"/>
    <property type="match status" value="1"/>
</dbReference>
<dbReference type="InterPro" id="IPR024789">
    <property type="entry name" value="APC4"/>
</dbReference>
<dbReference type="Proteomes" id="UP000018144">
    <property type="component" value="Unassembled WGS sequence"/>
</dbReference>
<dbReference type="Pfam" id="PF12894">
    <property type="entry name" value="ANAPC4_WD40"/>
    <property type="match status" value="1"/>
</dbReference>
<evidence type="ECO:0000313" key="10">
    <source>
        <dbReference type="Proteomes" id="UP000018144"/>
    </source>
</evidence>
<accession>U4L6F0</accession>
<dbReference type="InterPro" id="IPR024977">
    <property type="entry name" value="Apc4-like_WD40_dom"/>
</dbReference>
<dbReference type="InterPro" id="IPR015943">
    <property type="entry name" value="WD40/YVTN_repeat-like_dom_sf"/>
</dbReference>
<dbReference type="EMBL" id="HF935386">
    <property type="protein sequence ID" value="CCX08006.1"/>
    <property type="molecule type" value="Genomic_DNA"/>
</dbReference>
<proteinExistence type="predicted"/>
<organism evidence="9 10">
    <name type="scientific">Pyronema omphalodes (strain CBS 100304)</name>
    <name type="common">Pyronema confluens</name>
    <dbReference type="NCBI Taxonomy" id="1076935"/>
    <lineage>
        <taxon>Eukaryota</taxon>
        <taxon>Fungi</taxon>
        <taxon>Dikarya</taxon>
        <taxon>Ascomycota</taxon>
        <taxon>Pezizomycotina</taxon>
        <taxon>Pezizomycetes</taxon>
        <taxon>Pezizales</taxon>
        <taxon>Pyronemataceae</taxon>
        <taxon>Pyronema</taxon>
    </lineage>
</organism>
<feature type="domain" description="Anaphase-promoting complex subunit 4 long" evidence="8">
    <location>
        <begin position="269"/>
        <end position="465"/>
    </location>
</feature>
<evidence type="ECO:0000256" key="3">
    <source>
        <dbReference type="ARBA" id="ARBA00022776"/>
    </source>
</evidence>
<keyword evidence="3" id="KW-0498">Mitosis</keyword>